<evidence type="ECO:0000259" key="6">
    <source>
        <dbReference type="Pfam" id="PF00441"/>
    </source>
</evidence>
<dbReference type="Pfam" id="PF02771">
    <property type="entry name" value="Acyl-CoA_dh_N"/>
    <property type="match status" value="1"/>
</dbReference>
<dbReference type="Pfam" id="PF00441">
    <property type="entry name" value="Acyl-CoA_dh_1"/>
    <property type="match status" value="1"/>
</dbReference>
<dbReference type="GO" id="GO:0050660">
    <property type="term" value="F:flavin adenine dinucleotide binding"/>
    <property type="evidence" value="ECO:0007669"/>
    <property type="project" value="InterPro"/>
</dbReference>
<evidence type="ECO:0000259" key="7">
    <source>
        <dbReference type="Pfam" id="PF02770"/>
    </source>
</evidence>
<evidence type="ECO:0000256" key="3">
    <source>
        <dbReference type="ARBA" id="ARBA00022630"/>
    </source>
</evidence>
<sequence length="610" mass="68300">MRRIFRTQQVRQFGRSLAARSEAEPAKEKVQETLPIEKRSITRGLALNRVDKNYLLFPDYDDDSELENVRKYLSKLGDGIDSALAVEDPKERRKALNECLKSNSVNGLAISTLFGGLNASRKDQVQLNELIGSKDLSLSVQVNKDHLAAYIIQTYATPEQKDEFLPKLASGEINIALCFLDDNNATSTYSKVTQEAGRNGLLNGKKQNVLNARDADYFLVVARNELGNTSELYCYIVPKEQKSGKIKISEPKTTQGLNGVEFSDVEFVDVPVNLDDICGSVVDTHDMINDYVTANRINHASAAIGCVKRVLSSLVDFAHKRRIGNTLLAQNPSVESSINHLSVDLFVLESMVYYLAGMADEKLYPLNDIENMITQRLANKTLRQAILSISEVAGLDAVDTAFDYAKHIKDITSVLSLGLPDLTLIRAVALPTVDSYVKNSKAPLNKSKYFTPKRVFFTPTEHQDYKDPKAIHFLAECADPALEMFCRELEYSTWRLERTLEKVCVRYATELKTDFYTQTALADILEAQLGMVATIARSTRAAALGLRTSEAQLGWTMFYCYEASRKAQVNTEILQSYYDILVTNPSILTQGKLVLNENGYPMESPIERNW</sequence>
<dbReference type="WBParaSite" id="BXY_0851000.1">
    <property type="protein sequence ID" value="BXY_0851000.1"/>
    <property type="gene ID" value="BXY_0851000"/>
</dbReference>
<feature type="domain" description="Acyl-CoA dehydrogenase/oxidase C-terminal" evidence="6">
    <location>
        <begin position="293"/>
        <end position="410"/>
    </location>
</feature>
<evidence type="ECO:0000256" key="2">
    <source>
        <dbReference type="ARBA" id="ARBA00009347"/>
    </source>
</evidence>
<keyword evidence="5" id="KW-0560">Oxidoreductase</keyword>
<name>A0A1I7S674_BURXY</name>
<dbReference type="InterPro" id="IPR046373">
    <property type="entry name" value="Acyl-CoA_Oxase/DH_mid-dom_sf"/>
</dbReference>
<dbReference type="SUPFAM" id="SSF56645">
    <property type="entry name" value="Acyl-CoA dehydrogenase NM domain-like"/>
    <property type="match status" value="1"/>
</dbReference>
<evidence type="ECO:0000256" key="5">
    <source>
        <dbReference type="RuleBase" id="RU362125"/>
    </source>
</evidence>
<dbReference type="Proteomes" id="UP000095284">
    <property type="component" value="Unplaced"/>
</dbReference>
<dbReference type="Pfam" id="PF02770">
    <property type="entry name" value="Acyl-CoA_dh_M"/>
    <property type="match status" value="1"/>
</dbReference>
<proteinExistence type="inferred from homology"/>
<dbReference type="SUPFAM" id="SSF47203">
    <property type="entry name" value="Acyl-CoA dehydrogenase C-terminal domain-like"/>
    <property type="match status" value="1"/>
</dbReference>
<dbReference type="InterPro" id="IPR009100">
    <property type="entry name" value="AcylCoA_DH/oxidase_NM_dom_sf"/>
</dbReference>
<dbReference type="InterPro" id="IPR013786">
    <property type="entry name" value="AcylCoA_DH/ox_N"/>
</dbReference>
<keyword evidence="3 5" id="KW-0285">Flavoprotein</keyword>
<dbReference type="PANTHER" id="PTHR43884">
    <property type="entry name" value="ACYL-COA DEHYDROGENASE"/>
    <property type="match status" value="1"/>
</dbReference>
<evidence type="ECO:0000313" key="9">
    <source>
        <dbReference type="EMBL" id="CAD5208333.1"/>
    </source>
</evidence>
<dbReference type="SMR" id="A0A1I7S674"/>
<organism evidence="10 12">
    <name type="scientific">Bursaphelenchus xylophilus</name>
    <name type="common">Pinewood nematode worm</name>
    <name type="synonym">Aphelenchoides xylophilus</name>
    <dbReference type="NCBI Taxonomy" id="6326"/>
    <lineage>
        <taxon>Eukaryota</taxon>
        <taxon>Metazoa</taxon>
        <taxon>Ecdysozoa</taxon>
        <taxon>Nematoda</taxon>
        <taxon>Chromadorea</taxon>
        <taxon>Rhabditida</taxon>
        <taxon>Tylenchina</taxon>
        <taxon>Tylenchomorpha</taxon>
        <taxon>Aphelenchoidea</taxon>
        <taxon>Aphelenchoididae</taxon>
        <taxon>Bursaphelenchus</taxon>
    </lineage>
</organism>
<dbReference type="Proteomes" id="UP000582659">
    <property type="component" value="Unassembled WGS sequence"/>
</dbReference>
<keyword evidence="11" id="KW-1185">Reference proteome</keyword>
<dbReference type="OrthoDB" id="354at2759"/>
<feature type="domain" description="Acyl-CoA oxidase/dehydrogenase middle" evidence="7">
    <location>
        <begin position="185"/>
        <end position="270"/>
    </location>
</feature>
<dbReference type="Proteomes" id="UP000659654">
    <property type="component" value="Unassembled WGS sequence"/>
</dbReference>
<dbReference type="PANTHER" id="PTHR43884:SF9">
    <property type="entry name" value="COMPLEX I ASSEMBLY FACTOR ACAD9, MITOCHONDRIAL"/>
    <property type="match status" value="1"/>
</dbReference>
<dbReference type="EMBL" id="CAJFDI010000001">
    <property type="protein sequence ID" value="CAD5208333.1"/>
    <property type="molecule type" value="Genomic_DNA"/>
</dbReference>
<dbReference type="EMBL" id="CAJFCV020000001">
    <property type="protein sequence ID" value="CAG9081075.1"/>
    <property type="molecule type" value="Genomic_DNA"/>
</dbReference>
<dbReference type="InterPro" id="IPR036250">
    <property type="entry name" value="AcylCo_DH-like_C"/>
</dbReference>
<evidence type="ECO:0000256" key="4">
    <source>
        <dbReference type="ARBA" id="ARBA00022827"/>
    </source>
</evidence>
<dbReference type="GO" id="GO:0003995">
    <property type="term" value="F:acyl-CoA dehydrogenase activity"/>
    <property type="evidence" value="ECO:0007669"/>
    <property type="project" value="TreeGrafter"/>
</dbReference>
<reference evidence="9" key="2">
    <citation type="submission" date="2020-09" db="EMBL/GenBank/DDBJ databases">
        <authorList>
            <person name="Kikuchi T."/>
        </authorList>
    </citation>
    <scope>NUCLEOTIDE SEQUENCE</scope>
    <source>
        <strain evidence="9">Ka4C1</strain>
    </source>
</reference>
<dbReference type="Gene3D" id="1.10.540.10">
    <property type="entry name" value="Acyl-CoA dehydrogenase/oxidase, N-terminal domain"/>
    <property type="match status" value="1"/>
</dbReference>
<evidence type="ECO:0000313" key="10">
    <source>
        <dbReference type="Proteomes" id="UP000095284"/>
    </source>
</evidence>
<dbReference type="InterPro" id="IPR006091">
    <property type="entry name" value="Acyl-CoA_Oxase/DH_mid-dom"/>
</dbReference>
<comment type="cofactor">
    <cofactor evidence="1 5">
        <name>FAD</name>
        <dbReference type="ChEBI" id="CHEBI:57692"/>
    </cofactor>
</comment>
<dbReference type="AlphaFoldDB" id="A0A1I7S674"/>
<keyword evidence="4 5" id="KW-0274">FAD</keyword>
<dbReference type="Gene3D" id="1.20.140.10">
    <property type="entry name" value="Butyryl-CoA Dehydrogenase, subunit A, domain 3"/>
    <property type="match status" value="2"/>
</dbReference>
<feature type="domain" description="Acyl-CoA dehydrogenase/oxidase N-terminal" evidence="8">
    <location>
        <begin position="96"/>
        <end position="172"/>
    </location>
</feature>
<evidence type="ECO:0000259" key="8">
    <source>
        <dbReference type="Pfam" id="PF02771"/>
    </source>
</evidence>
<dbReference type="InterPro" id="IPR037069">
    <property type="entry name" value="AcylCoA_DH/ox_N_sf"/>
</dbReference>
<evidence type="ECO:0000313" key="11">
    <source>
        <dbReference type="Proteomes" id="UP000659654"/>
    </source>
</evidence>
<reference evidence="12" key="1">
    <citation type="submission" date="2016-11" db="UniProtKB">
        <authorList>
            <consortium name="WormBaseParasite"/>
        </authorList>
    </citation>
    <scope>IDENTIFICATION</scope>
</reference>
<gene>
    <name evidence="9" type="ORF">BXYJ_LOCUS569</name>
</gene>
<dbReference type="eggNOG" id="KOG0137">
    <property type="taxonomic scope" value="Eukaryota"/>
</dbReference>
<dbReference type="InterPro" id="IPR009075">
    <property type="entry name" value="AcylCo_DH/oxidase_C"/>
</dbReference>
<accession>A0A1I7S674</accession>
<protein>
    <submittedName>
        <fullName evidence="9">(pine wood nematode) hypothetical protein</fullName>
    </submittedName>
</protein>
<comment type="similarity">
    <text evidence="2 5">Belongs to the acyl-CoA dehydrogenase family.</text>
</comment>
<evidence type="ECO:0000256" key="1">
    <source>
        <dbReference type="ARBA" id="ARBA00001974"/>
    </source>
</evidence>
<dbReference type="Gene3D" id="2.40.110.10">
    <property type="entry name" value="Butyryl-CoA Dehydrogenase, subunit A, domain 2"/>
    <property type="match status" value="1"/>
</dbReference>
<evidence type="ECO:0000313" key="12">
    <source>
        <dbReference type="WBParaSite" id="BXY_0851000.1"/>
    </source>
</evidence>